<keyword evidence="2" id="KW-1185">Reference proteome</keyword>
<dbReference type="EMBL" id="CM023482">
    <property type="protein sequence ID" value="KAH6938282.1"/>
    <property type="molecule type" value="Genomic_DNA"/>
</dbReference>
<dbReference type="Proteomes" id="UP000821845">
    <property type="component" value="Chromosome 2"/>
</dbReference>
<evidence type="ECO:0000313" key="2">
    <source>
        <dbReference type="Proteomes" id="UP000821845"/>
    </source>
</evidence>
<name>A0ACB7SSZ3_HYAAI</name>
<proteinExistence type="predicted"/>
<protein>
    <submittedName>
        <fullName evidence="1">Uncharacterized protein</fullName>
    </submittedName>
</protein>
<organism evidence="1 2">
    <name type="scientific">Hyalomma asiaticum</name>
    <name type="common">Tick</name>
    <dbReference type="NCBI Taxonomy" id="266040"/>
    <lineage>
        <taxon>Eukaryota</taxon>
        <taxon>Metazoa</taxon>
        <taxon>Ecdysozoa</taxon>
        <taxon>Arthropoda</taxon>
        <taxon>Chelicerata</taxon>
        <taxon>Arachnida</taxon>
        <taxon>Acari</taxon>
        <taxon>Parasitiformes</taxon>
        <taxon>Ixodida</taxon>
        <taxon>Ixodoidea</taxon>
        <taxon>Ixodidae</taxon>
        <taxon>Hyalomminae</taxon>
        <taxon>Hyalomma</taxon>
    </lineage>
</organism>
<gene>
    <name evidence="1" type="ORF">HPB50_008329</name>
</gene>
<reference evidence="1" key="1">
    <citation type="submission" date="2020-05" db="EMBL/GenBank/DDBJ databases">
        <title>Large-scale comparative analyses of tick genomes elucidate their genetic diversity and vector capacities.</title>
        <authorList>
            <person name="Jia N."/>
            <person name="Wang J."/>
            <person name="Shi W."/>
            <person name="Du L."/>
            <person name="Sun Y."/>
            <person name="Zhan W."/>
            <person name="Jiang J."/>
            <person name="Wang Q."/>
            <person name="Zhang B."/>
            <person name="Ji P."/>
            <person name="Sakyi L.B."/>
            <person name="Cui X."/>
            <person name="Yuan T."/>
            <person name="Jiang B."/>
            <person name="Yang W."/>
            <person name="Lam T.T.-Y."/>
            <person name="Chang Q."/>
            <person name="Ding S."/>
            <person name="Wang X."/>
            <person name="Zhu J."/>
            <person name="Ruan X."/>
            <person name="Zhao L."/>
            <person name="Wei J."/>
            <person name="Que T."/>
            <person name="Du C."/>
            <person name="Cheng J."/>
            <person name="Dai P."/>
            <person name="Han X."/>
            <person name="Huang E."/>
            <person name="Gao Y."/>
            <person name="Liu J."/>
            <person name="Shao H."/>
            <person name="Ye R."/>
            <person name="Li L."/>
            <person name="Wei W."/>
            <person name="Wang X."/>
            <person name="Wang C."/>
            <person name="Yang T."/>
            <person name="Huo Q."/>
            <person name="Li W."/>
            <person name="Guo W."/>
            <person name="Chen H."/>
            <person name="Zhou L."/>
            <person name="Ni X."/>
            <person name="Tian J."/>
            <person name="Zhou Y."/>
            <person name="Sheng Y."/>
            <person name="Liu T."/>
            <person name="Pan Y."/>
            <person name="Xia L."/>
            <person name="Li J."/>
            <person name="Zhao F."/>
            <person name="Cao W."/>
        </authorList>
    </citation>
    <scope>NUCLEOTIDE SEQUENCE</scope>
    <source>
        <strain evidence="1">Hyas-2018</strain>
    </source>
</reference>
<comment type="caution">
    <text evidence="1">The sequence shown here is derived from an EMBL/GenBank/DDBJ whole genome shotgun (WGS) entry which is preliminary data.</text>
</comment>
<evidence type="ECO:0000313" key="1">
    <source>
        <dbReference type="EMBL" id="KAH6938282.1"/>
    </source>
</evidence>
<accession>A0ACB7SSZ3</accession>
<sequence length="223" mass="25316">MAQTSTVPATAWLPIAAMENYAGPLASAMTPKEKCIKLGMCALMLVAAFPLGQGELLERKPELAEYQDAWKLLKVPGKYYLFMRSYEKEPFYKHKKCVFNELISVNEEKQYTVNLIGATDPIDGSQSNRTAYAWVRASEGYPLPNVIQSSLTLDRKRIVEFPVAFTEYDNCEILRVPHRKNGCELWVKAGEVNNIESLCFFVFHLLCGPSKYVVYDPYYCNGK</sequence>